<proteinExistence type="predicted"/>
<keyword evidence="3" id="KW-1185">Reference proteome</keyword>
<evidence type="ECO:0000313" key="2">
    <source>
        <dbReference type="EMBL" id="CAI9288724.1"/>
    </source>
</evidence>
<feature type="region of interest" description="Disordered" evidence="1">
    <location>
        <begin position="78"/>
        <end position="100"/>
    </location>
</feature>
<sequence length="176" mass="19468">MSAKDPWAKEIKIKAITAKGVTSTNLRMEYPWNPKRCDHCKIFGHDLTTCPIHTTSTPSPKSTLPTLKEIDNQGFQTVKRRTRSVPIPKKKTPIDNRKGKGPALQISQVYKPVNRAKPKEKVSTNMFDALSHQRVVDTEDDSCAPPVMHSKDTHPASYALLSSSHGGCIPSPIDQG</sequence>
<evidence type="ECO:0000313" key="3">
    <source>
        <dbReference type="Proteomes" id="UP001177003"/>
    </source>
</evidence>
<protein>
    <submittedName>
        <fullName evidence="2">Uncharacterized protein</fullName>
    </submittedName>
</protein>
<dbReference type="EMBL" id="OX465081">
    <property type="protein sequence ID" value="CAI9288724.1"/>
    <property type="molecule type" value="Genomic_DNA"/>
</dbReference>
<dbReference type="AlphaFoldDB" id="A0AA35ZAM3"/>
<feature type="compositionally biased region" description="Basic residues" evidence="1">
    <location>
        <begin position="78"/>
        <end position="91"/>
    </location>
</feature>
<evidence type="ECO:0000256" key="1">
    <source>
        <dbReference type="SAM" id="MobiDB-lite"/>
    </source>
</evidence>
<gene>
    <name evidence="2" type="ORF">LSALG_LOCUS27998</name>
</gene>
<dbReference type="Proteomes" id="UP001177003">
    <property type="component" value="Chromosome 5"/>
</dbReference>
<name>A0AA35ZAM3_LACSI</name>
<reference evidence="2" key="1">
    <citation type="submission" date="2023-04" db="EMBL/GenBank/DDBJ databases">
        <authorList>
            <person name="Vijverberg K."/>
            <person name="Xiong W."/>
            <person name="Schranz E."/>
        </authorList>
    </citation>
    <scope>NUCLEOTIDE SEQUENCE</scope>
</reference>
<accession>A0AA35ZAM3</accession>
<organism evidence="2 3">
    <name type="scientific">Lactuca saligna</name>
    <name type="common">Willowleaf lettuce</name>
    <dbReference type="NCBI Taxonomy" id="75948"/>
    <lineage>
        <taxon>Eukaryota</taxon>
        <taxon>Viridiplantae</taxon>
        <taxon>Streptophyta</taxon>
        <taxon>Embryophyta</taxon>
        <taxon>Tracheophyta</taxon>
        <taxon>Spermatophyta</taxon>
        <taxon>Magnoliopsida</taxon>
        <taxon>eudicotyledons</taxon>
        <taxon>Gunneridae</taxon>
        <taxon>Pentapetalae</taxon>
        <taxon>asterids</taxon>
        <taxon>campanulids</taxon>
        <taxon>Asterales</taxon>
        <taxon>Asteraceae</taxon>
        <taxon>Cichorioideae</taxon>
        <taxon>Cichorieae</taxon>
        <taxon>Lactucinae</taxon>
        <taxon>Lactuca</taxon>
    </lineage>
</organism>